<comment type="similarity">
    <text evidence="1 3">Belongs to the RelE toxin family.</text>
</comment>
<dbReference type="PANTHER" id="PTHR33755">
    <property type="entry name" value="TOXIN PARE1-RELATED"/>
    <property type="match status" value="1"/>
</dbReference>
<evidence type="ECO:0000313" key="4">
    <source>
        <dbReference type="EMBL" id="GHF03614.1"/>
    </source>
</evidence>
<evidence type="ECO:0000313" key="5">
    <source>
        <dbReference type="Proteomes" id="UP000609802"/>
    </source>
</evidence>
<dbReference type="InterPro" id="IPR051803">
    <property type="entry name" value="TA_system_RelE-like_toxin"/>
</dbReference>
<dbReference type="InterPro" id="IPR007712">
    <property type="entry name" value="RelE/ParE_toxin"/>
</dbReference>
<dbReference type="Pfam" id="PF05016">
    <property type="entry name" value="ParE_toxin"/>
    <property type="match status" value="1"/>
</dbReference>
<dbReference type="PIRSF" id="PIRSF029218">
    <property type="entry name" value="ParE"/>
    <property type="match status" value="1"/>
</dbReference>
<dbReference type="EMBL" id="BNCH01000006">
    <property type="protein sequence ID" value="GHF03614.1"/>
    <property type="molecule type" value="Genomic_DNA"/>
</dbReference>
<proteinExistence type="inferred from homology"/>
<evidence type="ECO:0000256" key="2">
    <source>
        <dbReference type="ARBA" id="ARBA00022649"/>
    </source>
</evidence>
<evidence type="ECO:0000256" key="3">
    <source>
        <dbReference type="PIRNR" id="PIRNR029218"/>
    </source>
</evidence>
<reference evidence="5" key="1">
    <citation type="journal article" date="2019" name="Int. J. Syst. Evol. Microbiol.">
        <title>The Global Catalogue of Microorganisms (GCM) 10K type strain sequencing project: providing services to taxonomists for standard genome sequencing and annotation.</title>
        <authorList>
            <consortium name="The Broad Institute Genomics Platform"/>
            <consortium name="The Broad Institute Genome Sequencing Center for Infectious Disease"/>
            <person name="Wu L."/>
            <person name="Ma J."/>
        </authorList>
    </citation>
    <scope>NUCLEOTIDE SEQUENCE [LARGE SCALE GENOMIC DNA]</scope>
    <source>
        <strain evidence="5">KCTC 42443</strain>
    </source>
</reference>
<organism evidence="4 5">
    <name type="scientific">Aliiroseovarius zhejiangensis</name>
    <dbReference type="NCBI Taxonomy" id="1632025"/>
    <lineage>
        <taxon>Bacteria</taxon>
        <taxon>Pseudomonadati</taxon>
        <taxon>Pseudomonadota</taxon>
        <taxon>Alphaproteobacteria</taxon>
        <taxon>Rhodobacterales</taxon>
        <taxon>Paracoccaceae</taxon>
        <taxon>Aliiroseovarius</taxon>
    </lineage>
</organism>
<dbReference type="Gene3D" id="3.30.2310.20">
    <property type="entry name" value="RelE-like"/>
    <property type="match status" value="1"/>
</dbReference>
<dbReference type="InterPro" id="IPR028344">
    <property type="entry name" value="ParE1/4"/>
</dbReference>
<dbReference type="PANTHER" id="PTHR33755:SF9">
    <property type="entry name" value="TOXIN PARE1"/>
    <property type="match status" value="1"/>
</dbReference>
<name>A0ABQ3J433_9RHOB</name>
<protein>
    <recommendedName>
        <fullName evidence="3">Toxin</fullName>
    </recommendedName>
</protein>
<dbReference type="RefSeq" id="WP_191286995.1">
    <property type="nucleotide sequence ID" value="NZ_BNCH01000006.1"/>
</dbReference>
<accession>A0ABQ3J433</accession>
<dbReference type="InterPro" id="IPR035093">
    <property type="entry name" value="RelE/ParE_toxin_dom_sf"/>
</dbReference>
<dbReference type="Proteomes" id="UP000609802">
    <property type="component" value="Unassembled WGS sequence"/>
</dbReference>
<keyword evidence="5" id="KW-1185">Reference proteome</keyword>
<sequence>MRDRAPYGLTPAAENDLTEIWRYGARTWSALQADRYLDALITAFELVADQPGICRLRAEFSPPVHIFPTGSHLVIYQADEGGVTILRILHNRRDLLAALDN</sequence>
<comment type="caution">
    <text evidence="4">The sequence shown here is derived from an EMBL/GenBank/DDBJ whole genome shotgun (WGS) entry which is preliminary data.</text>
</comment>
<evidence type="ECO:0000256" key="1">
    <source>
        <dbReference type="ARBA" id="ARBA00006226"/>
    </source>
</evidence>
<keyword evidence="2" id="KW-1277">Toxin-antitoxin system</keyword>
<gene>
    <name evidence="4" type="ORF">GCM10016455_26180</name>
</gene>